<accession>X1LY67</accession>
<name>X1LY67_9ZZZZ</name>
<keyword evidence="1" id="KW-0472">Membrane</keyword>
<keyword evidence="1" id="KW-1133">Transmembrane helix</keyword>
<protein>
    <submittedName>
        <fullName evidence="2">Uncharacterized protein</fullName>
    </submittedName>
</protein>
<comment type="caution">
    <text evidence="2">The sequence shown here is derived from an EMBL/GenBank/DDBJ whole genome shotgun (WGS) entry which is preliminary data.</text>
</comment>
<feature type="non-terminal residue" evidence="2">
    <location>
        <position position="139"/>
    </location>
</feature>
<feature type="transmembrane region" description="Helical" evidence="1">
    <location>
        <begin position="118"/>
        <end position="136"/>
    </location>
</feature>
<dbReference type="AlphaFoldDB" id="X1LY67"/>
<sequence>EGIVALSGIVVGGNQGIDYSVREVIQETELRIAKQLPKAWNLWKRYEGETLWGNEMFFIWDARTHWAKASGALIDLQKYLQDQVNLYEKAQREKVRVPEPIAKLISFAQDLPVETKSALFVSLGIVAIVVVVFFVTKRS</sequence>
<keyword evidence="1" id="KW-0812">Transmembrane</keyword>
<proteinExistence type="predicted"/>
<organism evidence="2">
    <name type="scientific">marine sediment metagenome</name>
    <dbReference type="NCBI Taxonomy" id="412755"/>
    <lineage>
        <taxon>unclassified sequences</taxon>
        <taxon>metagenomes</taxon>
        <taxon>ecological metagenomes</taxon>
    </lineage>
</organism>
<evidence type="ECO:0000256" key="1">
    <source>
        <dbReference type="SAM" id="Phobius"/>
    </source>
</evidence>
<dbReference type="EMBL" id="BARV01013569">
    <property type="protein sequence ID" value="GAI23998.1"/>
    <property type="molecule type" value="Genomic_DNA"/>
</dbReference>
<feature type="non-terminal residue" evidence="2">
    <location>
        <position position="1"/>
    </location>
</feature>
<reference evidence="2" key="1">
    <citation type="journal article" date="2014" name="Front. Microbiol.">
        <title>High frequency of phylogenetically diverse reductive dehalogenase-homologous genes in deep subseafloor sedimentary metagenomes.</title>
        <authorList>
            <person name="Kawai M."/>
            <person name="Futagami T."/>
            <person name="Toyoda A."/>
            <person name="Takaki Y."/>
            <person name="Nishi S."/>
            <person name="Hori S."/>
            <person name="Arai W."/>
            <person name="Tsubouchi T."/>
            <person name="Morono Y."/>
            <person name="Uchiyama I."/>
            <person name="Ito T."/>
            <person name="Fujiyama A."/>
            <person name="Inagaki F."/>
            <person name="Takami H."/>
        </authorList>
    </citation>
    <scope>NUCLEOTIDE SEQUENCE</scope>
    <source>
        <strain evidence="2">Expedition CK06-06</strain>
    </source>
</reference>
<evidence type="ECO:0000313" key="2">
    <source>
        <dbReference type="EMBL" id="GAI23998.1"/>
    </source>
</evidence>
<gene>
    <name evidence="2" type="ORF">S06H3_24407</name>
</gene>